<accession>A0A1W0WR33</accession>
<name>A0A1W0WR33_HYPEX</name>
<dbReference type="CDD" id="cd09917">
    <property type="entry name" value="F-box_SF"/>
    <property type="match status" value="1"/>
</dbReference>
<dbReference type="SUPFAM" id="SSF81383">
    <property type="entry name" value="F-box domain"/>
    <property type="match status" value="1"/>
</dbReference>
<keyword evidence="3" id="KW-1185">Reference proteome</keyword>
<reference evidence="3" key="1">
    <citation type="submission" date="2017-01" db="EMBL/GenBank/DDBJ databases">
        <title>Comparative genomics of anhydrobiosis in the tardigrade Hypsibius dujardini.</title>
        <authorList>
            <person name="Yoshida Y."/>
            <person name="Koutsovoulos G."/>
            <person name="Laetsch D."/>
            <person name="Stevens L."/>
            <person name="Kumar S."/>
            <person name="Horikawa D."/>
            <person name="Ishino K."/>
            <person name="Komine S."/>
            <person name="Tomita M."/>
            <person name="Blaxter M."/>
            <person name="Arakawa K."/>
        </authorList>
    </citation>
    <scope>NUCLEOTIDE SEQUENCE [LARGE SCALE GENOMIC DNA]</scope>
    <source>
        <strain evidence="3">Z151</strain>
    </source>
</reference>
<dbReference type="SMART" id="SM00256">
    <property type="entry name" value="FBOX"/>
    <property type="match status" value="1"/>
</dbReference>
<dbReference type="AlphaFoldDB" id="A0A1W0WR33"/>
<evidence type="ECO:0000313" key="2">
    <source>
        <dbReference type="EMBL" id="OQV17668.1"/>
    </source>
</evidence>
<protein>
    <recommendedName>
        <fullName evidence="1">F-box domain-containing protein</fullName>
    </recommendedName>
</protein>
<evidence type="ECO:0000259" key="1">
    <source>
        <dbReference type="PROSITE" id="PS50181"/>
    </source>
</evidence>
<comment type="caution">
    <text evidence="2">The sequence shown here is derived from an EMBL/GenBank/DDBJ whole genome shotgun (WGS) entry which is preliminary data.</text>
</comment>
<dbReference type="InterPro" id="IPR001810">
    <property type="entry name" value="F-box_dom"/>
</dbReference>
<dbReference type="Gene3D" id="1.20.1280.50">
    <property type="match status" value="1"/>
</dbReference>
<dbReference type="EMBL" id="MTYJ01000058">
    <property type="protein sequence ID" value="OQV17668.1"/>
    <property type="molecule type" value="Genomic_DNA"/>
</dbReference>
<proteinExistence type="predicted"/>
<sequence>MTSTPPPGKRRCLRSWTEETEVRQEPALQEDCQAIKDLPRETLSEVFTHLDLPTRIRLRKVCRFWKHVLLLPETNFIVLVDKHCFVLHSTLGWTWKRMQRPHKIAYTNVEVPHLRGFLGGHVRHIVYDGNNLVQSLNNTYNEYSFCLPWHIAWIVRWAPNATGLHLKRMAFQIMHSEYRYCNWASGLLNIMYRGFEPKGFNTNALQQPQLGSSRPAYPHQWTSLTVTASSYKYPKLTVDLTDSKDVFASIRAVSDPLLWPYPADQLDWLDLNARRLPKTFEDCREPLYSLVKHTLRWNGPFDETVWHLPTLNYRELHGDDLMRVARCLLDYTDYYGNSVFPAPPHHIPRQPYAN</sequence>
<dbReference type="PROSITE" id="PS50181">
    <property type="entry name" value="FBOX"/>
    <property type="match status" value="1"/>
</dbReference>
<gene>
    <name evidence="2" type="ORF">BV898_08291</name>
</gene>
<dbReference type="Pfam" id="PF00646">
    <property type="entry name" value="F-box"/>
    <property type="match status" value="1"/>
</dbReference>
<dbReference type="InterPro" id="IPR036047">
    <property type="entry name" value="F-box-like_dom_sf"/>
</dbReference>
<feature type="domain" description="F-box" evidence="1">
    <location>
        <begin position="32"/>
        <end position="79"/>
    </location>
</feature>
<dbReference type="Proteomes" id="UP000192578">
    <property type="component" value="Unassembled WGS sequence"/>
</dbReference>
<evidence type="ECO:0000313" key="3">
    <source>
        <dbReference type="Proteomes" id="UP000192578"/>
    </source>
</evidence>
<organism evidence="2 3">
    <name type="scientific">Hypsibius exemplaris</name>
    <name type="common">Freshwater tardigrade</name>
    <dbReference type="NCBI Taxonomy" id="2072580"/>
    <lineage>
        <taxon>Eukaryota</taxon>
        <taxon>Metazoa</taxon>
        <taxon>Ecdysozoa</taxon>
        <taxon>Tardigrada</taxon>
        <taxon>Eutardigrada</taxon>
        <taxon>Parachela</taxon>
        <taxon>Hypsibioidea</taxon>
        <taxon>Hypsibiidae</taxon>
        <taxon>Hypsibius</taxon>
    </lineage>
</organism>